<dbReference type="Proteomes" id="UP000243904">
    <property type="component" value="Chromosome I"/>
</dbReference>
<protein>
    <submittedName>
        <fullName evidence="1">Uncharacterized protein</fullName>
    </submittedName>
</protein>
<dbReference type="EMBL" id="LT629750">
    <property type="protein sequence ID" value="SDS25665.1"/>
    <property type="molecule type" value="Genomic_DNA"/>
</dbReference>
<keyword evidence="2" id="KW-1185">Reference proteome</keyword>
<sequence>MVADSNSEIAWHRAQLKKNRETLKALEVSRFTVGEIAGSKKTGETQKAATELKRKIAQSERFIADYERRTRRPLATDLQSLSSVSWGSWNTRTSSGPR</sequence>
<reference evidence="2" key="1">
    <citation type="submission" date="2016-10" db="EMBL/GenBank/DDBJ databases">
        <authorList>
            <person name="Varghese N."/>
            <person name="Submissions S."/>
        </authorList>
    </citation>
    <scope>NUCLEOTIDE SEQUENCE [LARGE SCALE GENOMIC DNA]</scope>
    <source>
        <strain evidence="2">GAS369</strain>
    </source>
</reference>
<accession>A0A1H1QQI8</accession>
<proteinExistence type="predicted"/>
<name>A0A1H1QQI8_9BRAD</name>
<gene>
    <name evidence="1" type="ORF">SAMN05444158_1494</name>
</gene>
<evidence type="ECO:0000313" key="2">
    <source>
        <dbReference type="Proteomes" id="UP000243904"/>
    </source>
</evidence>
<evidence type="ECO:0000313" key="1">
    <source>
        <dbReference type="EMBL" id="SDS25665.1"/>
    </source>
</evidence>
<dbReference type="RefSeq" id="WP_100381703.1">
    <property type="nucleotide sequence ID" value="NZ_LT629750.1"/>
</dbReference>
<dbReference type="AlphaFoldDB" id="A0A1H1QQI8"/>
<organism evidence="1 2">
    <name type="scientific">Bradyrhizobium canariense</name>
    <dbReference type="NCBI Taxonomy" id="255045"/>
    <lineage>
        <taxon>Bacteria</taxon>
        <taxon>Pseudomonadati</taxon>
        <taxon>Pseudomonadota</taxon>
        <taxon>Alphaproteobacteria</taxon>
        <taxon>Hyphomicrobiales</taxon>
        <taxon>Nitrobacteraceae</taxon>
        <taxon>Bradyrhizobium</taxon>
    </lineage>
</organism>